<dbReference type="PRINTS" id="PR00081">
    <property type="entry name" value="GDHRDH"/>
</dbReference>
<dbReference type="InterPro" id="IPR036291">
    <property type="entry name" value="NAD(P)-bd_dom_sf"/>
</dbReference>
<dbReference type="PANTHER" id="PTHR24322:SF742">
    <property type="entry name" value="PROTEIN DHS-3"/>
    <property type="match status" value="1"/>
</dbReference>
<dbReference type="Pfam" id="PF00106">
    <property type="entry name" value="adh_short"/>
    <property type="match status" value="1"/>
</dbReference>
<gene>
    <name evidence="3" type="ORF">TELCIR_21670</name>
</gene>
<dbReference type="PANTHER" id="PTHR24322">
    <property type="entry name" value="PKSB"/>
    <property type="match status" value="1"/>
</dbReference>
<evidence type="ECO:0000256" key="2">
    <source>
        <dbReference type="SAM" id="Phobius"/>
    </source>
</evidence>
<evidence type="ECO:0000256" key="1">
    <source>
        <dbReference type="ARBA" id="ARBA00023002"/>
    </source>
</evidence>
<dbReference type="GO" id="GO:0005811">
    <property type="term" value="C:lipid droplet"/>
    <property type="evidence" value="ECO:0007669"/>
    <property type="project" value="TreeGrafter"/>
</dbReference>
<keyword evidence="1" id="KW-0560">Oxidoreductase</keyword>
<dbReference type="SUPFAM" id="SSF51735">
    <property type="entry name" value="NAD(P)-binding Rossmann-fold domains"/>
    <property type="match status" value="1"/>
</dbReference>
<keyword evidence="2" id="KW-1133">Transmembrane helix</keyword>
<dbReference type="InterPro" id="IPR020904">
    <property type="entry name" value="Sc_DH/Rdtase_CS"/>
</dbReference>
<accession>A0A2G9TG23</accession>
<reference evidence="3 4" key="1">
    <citation type="submission" date="2015-09" db="EMBL/GenBank/DDBJ databases">
        <title>Draft genome of the parasitic nematode Teladorsagia circumcincta isolate WARC Sus (inbred).</title>
        <authorList>
            <person name="Mitreva M."/>
        </authorList>
    </citation>
    <scope>NUCLEOTIDE SEQUENCE [LARGE SCALE GENOMIC DNA]</scope>
    <source>
        <strain evidence="3 4">S</strain>
    </source>
</reference>
<feature type="non-terminal residue" evidence="3">
    <location>
        <position position="1"/>
    </location>
</feature>
<proteinExistence type="predicted"/>
<dbReference type="PROSITE" id="PS00061">
    <property type="entry name" value="ADH_SHORT"/>
    <property type="match status" value="1"/>
</dbReference>
<evidence type="ECO:0000313" key="3">
    <source>
        <dbReference type="EMBL" id="PIO56929.1"/>
    </source>
</evidence>
<dbReference type="Gene3D" id="3.40.50.720">
    <property type="entry name" value="NAD(P)-binding Rossmann-like Domain"/>
    <property type="match status" value="1"/>
</dbReference>
<dbReference type="PRINTS" id="PR00080">
    <property type="entry name" value="SDRFAMILY"/>
</dbReference>
<dbReference type="AlphaFoldDB" id="A0A2G9TG23"/>
<evidence type="ECO:0000313" key="4">
    <source>
        <dbReference type="Proteomes" id="UP000230423"/>
    </source>
</evidence>
<organism evidence="3 4">
    <name type="scientific">Teladorsagia circumcincta</name>
    <name type="common">Brown stomach worm</name>
    <name type="synonym">Ostertagia circumcincta</name>
    <dbReference type="NCBI Taxonomy" id="45464"/>
    <lineage>
        <taxon>Eukaryota</taxon>
        <taxon>Metazoa</taxon>
        <taxon>Ecdysozoa</taxon>
        <taxon>Nematoda</taxon>
        <taxon>Chromadorea</taxon>
        <taxon>Rhabditida</taxon>
        <taxon>Rhabditina</taxon>
        <taxon>Rhabditomorpha</taxon>
        <taxon>Strongyloidea</taxon>
        <taxon>Trichostrongylidae</taxon>
        <taxon>Teladorsagia</taxon>
    </lineage>
</organism>
<evidence type="ECO:0008006" key="5">
    <source>
        <dbReference type="Google" id="ProtNLM"/>
    </source>
</evidence>
<name>A0A2G9TG23_TELCI</name>
<dbReference type="EMBL" id="KZ371948">
    <property type="protein sequence ID" value="PIO56929.1"/>
    <property type="molecule type" value="Genomic_DNA"/>
</dbReference>
<dbReference type="Proteomes" id="UP000230423">
    <property type="component" value="Unassembled WGS sequence"/>
</dbReference>
<dbReference type="InterPro" id="IPR002347">
    <property type="entry name" value="SDR_fam"/>
</dbReference>
<protein>
    <recommendedName>
        <fullName evidence="5">Oxidoreductase, short chain dehydrogenase/reductase family protein</fullName>
    </recommendedName>
</protein>
<keyword evidence="2" id="KW-0472">Membrane</keyword>
<sequence length="178" mass="19301">KKIFDCPDELMELTMAVNTHALFYTTKAFVPAMLEANHGHVVTIASMAGKVGVSGLVDYCASKHGAMGFHESLAAELATLGKQGVKTTVVCPYYIDTGMFDGVQTKSPTLLPVLQPAYVVDCIMEAVLTDKELIAMPRFGYIVMFFGGFLPSNVLAFLSDCLGANNMMDRFTGRVKKD</sequence>
<dbReference type="GO" id="GO:0016616">
    <property type="term" value="F:oxidoreductase activity, acting on the CH-OH group of donors, NAD or NADP as acceptor"/>
    <property type="evidence" value="ECO:0007669"/>
    <property type="project" value="TreeGrafter"/>
</dbReference>
<keyword evidence="2" id="KW-0812">Transmembrane</keyword>
<feature type="transmembrane region" description="Helical" evidence="2">
    <location>
        <begin position="139"/>
        <end position="158"/>
    </location>
</feature>
<dbReference type="OrthoDB" id="10253736at2759"/>
<keyword evidence="4" id="KW-1185">Reference proteome</keyword>